<evidence type="ECO:0000256" key="5">
    <source>
        <dbReference type="ARBA" id="ARBA00022598"/>
    </source>
</evidence>
<dbReference type="FunFam" id="3.40.50.620:FF:000116">
    <property type="entry name" value="Arginine--tRNA ligase"/>
    <property type="match status" value="1"/>
</dbReference>
<dbReference type="Gene3D" id="3.40.50.620">
    <property type="entry name" value="HUPs"/>
    <property type="match status" value="1"/>
</dbReference>
<dbReference type="EMBL" id="CP066776">
    <property type="protein sequence ID" value="QQL44396.1"/>
    <property type="molecule type" value="Genomic_DNA"/>
</dbReference>
<keyword evidence="9 11" id="KW-0030">Aminoacyl-tRNA synthetase</keyword>
<evidence type="ECO:0000256" key="12">
    <source>
        <dbReference type="RuleBase" id="RU363038"/>
    </source>
</evidence>
<dbReference type="SMART" id="SM00836">
    <property type="entry name" value="DALR_1"/>
    <property type="match status" value="1"/>
</dbReference>
<evidence type="ECO:0000259" key="14">
    <source>
        <dbReference type="SMART" id="SM01016"/>
    </source>
</evidence>
<dbReference type="EC" id="6.1.1.19" evidence="11"/>
<dbReference type="HAMAP" id="MF_00123">
    <property type="entry name" value="Arg_tRNA_synth"/>
    <property type="match status" value="1"/>
</dbReference>
<evidence type="ECO:0000256" key="10">
    <source>
        <dbReference type="ARBA" id="ARBA00049339"/>
    </source>
</evidence>
<dbReference type="InterPro" id="IPR014729">
    <property type="entry name" value="Rossmann-like_a/b/a_fold"/>
</dbReference>
<evidence type="ECO:0000256" key="7">
    <source>
        <dbReference type="ARBA" id="ARBA00022840"/>
    </source>
</evidence>
<evidence type="ECO:0000313" key="16">
    <source>
        <dbReference type="Proteomes" id="UP000475117"/>
    </source>
</evidence>
<dbReference type="RefSeq" id="WP_164365602.1">
    <property type="nucleotide sequence ID" value="NZ_CP066776.1"/>
</dbReference>
<dbReference type="Gene3D" id="1.10.730.10">
    <property type="entry name" value="Isoleucyl-tRNA Synthetase, Domain 1"/>
    <property type="match status" value="1"/>
</dbReference>
<keyword evidence="8 11" id="KW-0648">Protein biosynthesis</keyword>
<evidence type="ECO:0000256" key="3">
    <source>
        <dbReference type="ARBA" id="ARBA00011245"/>
    </source>
</evidence>
<evidence type="ECO:0000256" key="2">
    <source>
        <dbReference type="ARBA" id="ARBA00005594"/>
    </source>
</evidence>
<comment type="subcellular location">
    <subcellularLocation>
        <location evidence="1 11">Cytoplasm</location>
    </subcellularLocation>
</comment>
<dbReference type="AlphaFoldDB" id="A0A6B3LE16"/>
<dbReference type="GO" id="GO:0006420">
    <property type="term" value="P:arginyl-tRNA aminoacylation"/>
    <property type="evidence" value="ECO:0007669"/>
    <property type="project" value="UniProtKB-UniRule"/>
</dbReference>
<comment type="similarity">
    <text evidence="2 11 12">Belongs to the class-I aminoacyl-tRNA synthetase family.</text>
</comment>
<name>A0A6B3LE16_9BACT</name>
<dbReference type="FunFam" id="1.10.730.10:FF:000006">
    <property type="entry name" value="Arginyl-tRNA synthetase 2, mitochondrial"/>
    <property type="match status" value="1"/>
</dbReference>
<evidence type="ECO:0000256" key="11">
    <source>
        <dbReference type="HAMAP-Rule" id="MF_00123"/>
    </source>
</evidence>
<evidence type="ECO:0000256" key="6">
    <source>
        <dbReference type="ARBA" id="ARBA00022741"/>
    </source>
</evidence>
<dbReference type="Gene3D" id="3.30.1360.70">
    <property type="entry name" value="Arginyl tRNA synthetase N-terminal domain"/>
    <property type="match status" value="1"/>
</dbReference>
<comment type="catalytic activity">
    <reaction evidence="10 11">
        <text>tRNA(Arg) + L-arginine + ATP = L-arginyl-tRNA(Arg) + AMP + diphosphate</text>
        <dbReference type="Rhea" id="RHEA:20301"/>
        <dbReference type="Rhea" id="RHEA-COMP:9658"/>
        <dbReference type="Rhea" id="RHEA-COMP:9673"/>
        <dbReference type="ChEBI" id="CHEBI:30616"/>
        <dbReference type="ChEBI" id="CHEBI:32682"/>
        <dbReference type="ChEBI" id="CHEBI:33019"/>
        <dbReference type="ChEBI" id="CHEBI:78442"/>
        <dbReference type="ChEBI" id="CHEBI:78513"/>
        <dbReference type="ChEBI" id="CHEBI:456215"/>
        <dbReference type="EC" id="6.1.1.19"/>
    </reaction>
</comment>
<evidence type="ECO:0000256" key="1">
    <source>
        <dbReference type="ARBA" id="ARBA00004496"/>
    </source>
</evidence>
<keyword evidence="7 11" id="KW-0067">ATP-binding</keyword>
<organism evidence="15 16">
    <name type="scientific">Sulfuriroseicoccus oceanibius</name>
    <dbReference type="NCBI Taxonomy" id="2707525"/>
    <lineage>
        <taxon>Bacteria</taxon>
        <taxon>Pseudomonadati</taxon>
        <taxon>Verrucomicrobiota</taxon>
        <taxon>Verrucomicrobiia</taxon>
        <taxon>Verrucomicrobiales</taxon>
        <taxon>Verrucomicrobiaceae</taxon>
        <taxon>Sulfuriroseicoccus</taxon>
    </lineage>
</organism>
<reference evidence="15 16" key="1">
    <citation type="submission" date="2020-12" db="EMBL/GenBank/DDBJ databases">
        <title>Sulforoseuscoccus oceanibium gen. nov., sp. nov., a representative of the phylum Verrucomicrobia with special cytoplasmic membrane, and proposal of Sulforoseuscoccusaceae fam. nov.</title>
        <authorList>
            <person name="Xi F."/>
        </authorList>
    </citation>
    <scope>NUCLEOTIDE SEQUENCE [LARGE SCALE GENOMIC DNA]</scope>
    <source>
        <strain evidence="15 16">T37</strain>
    </source>
</reference>
<dbReference type="PROSITE" id="PS00178">
    <property type="entry name" value="AA_TRNA_LIGASE_I"/>
    <property type="match status" value="1"/>
</dbReference>
<evidence type="ECO:0000259" key="13">
    <source>
        <dbReference type="SMART" id="SM00836"/>
    </source>
</evidence>
<accession>A0A6B3LE16</accession>
<dbReference type="SUPFAM" id="SSF52374">
    <property type="entry name" value="Nucleotidylyl transferase"/>
    <property type="match status" value="1"/>
</dbReference>
<dbReference type="PRINTS" id="PR01038">
    <property type="entry name" value="TRNASYNTHARG"/>
</dbReference>
<dbReference type="GO" id="GO:0004814">
    <property type="term" value="F:arginine-tRNA ligase activity"/>
    <property type="evidence" value="ECO:0007669"/>
    <property type="project" value="UniProtKB-UniRule"/>
</dbReference>
<dbReference type="PANTHER" id="PTHR11956">
    <property type="entry name" value="ARGINYL-TRNA SYNTHETASE"/>
    <property type="match status" value="1"/>
</dbReference>
<dbReference type="PANTHER" id="PTHR11956:SF5">
    <property type="entry name" value="ARGININE--TRNA LIGASE, CYTOPLASMIC"/>
    <property type="match status" value="1"/>
</dbReference>
<dbReference type="GO" id="GO:0005737">
    <property type="term" value="C:cytoplasm"/>
    <property type="evidence" value="ECO:0007669"/>
    <property type="project" value="UniProtKB-SubCell"/>
</dbReference>
<proteinExistence type="inferred from homology"/>
<keyword evidence="5 11" id="KW-0436">Ligase</keyword>
<dbReference type="InterPro" id="IPR005148">
    <property type="entry name" value="Arg-tRNA-synth_N"/>
</dbReference>
<dbReference type="SMART" id="SM01016">
    <property type="entry name" value="Arg_tRNA_synt_N"/>
    <property type="match status" value="1"/>
</dbReference>
<keyword evidence="4 11" id="KW-0963">Cytoplasm</keyword>
<dbReference type="InterPro" id="IPR001412">
    <property type="entry name" value="aa-tRNA-synth_I_CS"/>
</dbReference>
<protein>
    <recommendedName>
        <fullName evidence="11">Arginine--tRNA ligase</fullName>
        <ecNumber evidence="11">6.1.1.19</ecNumber>
    </recommendedName>
    <alternativeName>
        <fullName evidence="11">Arginyl-tRNA synthetase</fullName>
        <shortName evidence="11">ArgRS</shortName>
    </alternativeName>
</protein>
<feature type="domain" description="DALR anticodon binding" evidence="13">
    <location>
        <begin position="460"/>
        <end position="585"/>
    </location>
</feature>
<gene>
    <name evidence="11 15" type="primary">argS</name>
    <name evidence="15" type="ORF">G3M56_010940</name>
</gene>
<dbReference type="CDD" id="cd00671">
    <property type="entry name" value="ArgRS_core"/>
    <property type="match status" value="1"/>
</dbReference>
<dbReference type="Pfam" id="PF05746">
    <property type="entry name" value="DALR_1"/>
    <property type="match status" value="1"/>
</dbReference>
<dbReference type="GO" id="GO:0005524">
    <property type="term" value="F:ATP binding"/>
    <property type="evidence" value="ECO:0007669"/>
    <property type="project" value="UniProtKB-UniRule"/>
</dbReference>
<dbReference type="KEGG" id="soa:G3M56_010940"/>
<feature type="domain" description="Arginyl tRNA synthetase N-terminal" evidence="14">
    <location>
        <begin position="6"/>
        <end position="90"/>
    </location>
</feature>
<keyword evidence="16" id="KW-1185">Reference proteome</keyword>
<dbReference type="InterPro" id="IPR001278">
    <property type="entry name" value="Arg-tRNA-ligase"/>
</dbReference>
<dbReference type="InterPro" id="IPR009080">
    <property type="entry name" value="tRNAsynth_Ia_anticodon-bd"/>
</dbReference>
<dbReference type="Pfam" id="PF03485">
    <property type="entry name" value="Arg_tRNA_synt_N"/>
    <property type="match status" value="1"/>
</dbReference>
<dbReference type="InterPro" id="IPR035684">
    <property type="entry name" value="ArgRS_core"/>
</dbReference>
<dbReference type="Proteomes" id="UP000475117">
    <property type="component" value="Chromosome"/>
</dbReference>
<evidence type="ECO:0000256" key="8">
    <source>
        <dbReference type="ARBA" id="ARBA00022917"/>
    </source>
</evidence>
<evidence type="ECO:0000256" key="9">
    <source>
        <dbReference type="ARBA" id="ARBA00023146"/>
    </source>
</evidence>
<dbReference type="InterPro" id="IPR036695">
    <property type="entry name" value="Arg-tRNA-synth_N_sf"/>
</dbReference>
<dbReference type="SUPFAM" id="SSF55190">
    <property type="entry name" value="Arginyl-tRNA synthetase (ArgRS), N-terminal 'additional' domain"/>
    <property type="match status" value="1"/>
</dbReference>
<dbReference type="CDD" id="cd07956">
    <property type="entry name" value="Anticodon_Ia_Arg"/>
    <property type="match status" value="1"/>
</dbReference>
<feature type="short sequence motif" description="'HIGH' region" evidence="11">
    <location>
        <begin position="128"/>
        <end position="138"/>
    </location>
</feature>
<sequence length="585" mass="64500">MPTLPAQLSADLATALNQAGIELPEGVSADVTAAQDTRFGDYQTNIAMVLAKSQRTNPRALATSIVENFPAESISETPQIAGPGFINFKVKPEAFASLVTDIARDTDGRCGMEKVANPKTIVLDFSAPNVAKPMHVGHIRSTIIGDTLARVARFAGHNVITDNHIGDWGTQFGMIIYGWKNILDQDALAADPIAELLRVYKTINDQCKADESVRDACKLELVALQAGDEANLEIWQKCVELSKQGLQGIYDKLDVHFDHWLGESAYNDRLGPLVERLIDEKIAEESDGAICVFFPDNKALEEKPCLIRKGDGGFLYATTDLATIDFRVEEWKADEIWYVVGAPQQLHFQQIFEVAAKMGHKTNMEHIAHGSILGSDRKLMRTRSGDNVQLTDVLTEAVERSRAIIEEKNPSLTDDEKETISEIVGIGSVKFAELSQHRMTDYIFSWDKMLALTGDTAPYLQYSFVRIQSIFRKLAENEGLDQAGIDTLLANATVALSEDGELTLARQLGRFAEIVPMVLDGHRPNLLCSYLLELARAFHSFFEACPVLKATDTATRDSRLVLAHATARTLETGLGLLGIRVPEKM</sequence>
<evidence type="ECO:0000313" key="15">
    <source>
        <dbReference type="EMBL" id="QQL44396.1"/>
    </source>
</evidence>
<evidence type="ECO:0000256" key="4">
    <source>
        <dbReference type="ARBA" id="ARBA00022490"/>
    </source>
</evidence>
<comment type="subunit">
    <text evidence="3 11">Monomer.</text>
</comment>
<dbReference type="SUPFAM" id="SSF47323">
    <property type="entry name" value="Anticodon-binding domain of a subclass of class I aminoacyl-tRNA synthetases"/>
    <property type="match status" value="1"/>
</dbReference>
<dbReference type="NCBIfam" id="TIGR00456">
    <property type="entry name" value="argS"/>
    <property type="match status" value="1"/>
</dbReference>
<dbReference type="InterPro" id="IPR008909">
    <property type="entry name" value="DALR_anticod-bd"/>
</dbReference>
<keyword evidence="6 11" id="KW-0547">Nucleotide-binding</keyword>
<dbReference type="Pfam" id="PF00750">
    <property type="entry name" value="tRNA-synt_1d"/>
    <property type="match status" value="1"/>
</dbReference>